<comment type="caution">
    <text evidence="3">The sequence shown here is derived from an EMBL/GenBank/DDBJ whole genome shotgun (WGS) entry which is preliminary data.</text>
</comment>
<feature type="compositionally biased region" description="Polar residues" evidence="1">
    <location>
        <begin position="1"/>
        <end position="11"/>
    </location>
</feature>
<dbReference type="SUPFAM" id="SSF54928">
    <property type="entry name" value="RNA-binding domain, RBD"/>
    <property type="match status" value="1"/>
</dbReference>
<dbReference type="GeneID" id="94289910"/>
<organism evidence="3 4">
    <name type="scientific">Porcisia hertigi</name>
    <dbReference type="NCBI Taxonomy" id="2761500"/>
    <lineage>
        <taxon>Eukaryota</taxon>
        <taxon>Discoba</taxon>
        <taxon>Euglenozoa</taxon>
        <taxon>Kinetoplastea</taxon>
        <taxon>Metakinetoplastina</taxon>
        <taxon>Trypanosomatida</taxon>
        <taxon>Trypanosomatidae</taxon>
        <taxon>Leishmaniinae</taxon>
        <taxon>Porcisia</taxon>
    </lineage>
</organism>
<dbReference type="KEGG" id="phet:94289910"/>
<feature type="region of interest" description="Disordered" evidence="1">
    <location>
        <begin position="48"/>
        <end position="80"/>
    </location>
</feature>
<dbReference type="AlphaFoldDB" id="A0A836L3P8"/>
<feature type="region of interest" description="Disordered" evidence="1">
    <location>
        <begin position="1"/>
        <end position="24"/>
    </location>
</feature>
<dbReference type="EMBL" id="JAFJZO010000031">
    <property type="protein sequence ID" value="KAG5497571.1"/>
    <property type="molecule type" value="Genomic_DNA"/>
</dbReference>
<name>A0A836L3P8_9TRYP</name>
<proteinExistence type="predicted"/>
<dbReference type="OrthoDB" id="272506at2759"/>
<keyword evidence="4" id="KW-1185">Reference proteome</keyword>
<dbReference type="RefSeq" id="XP_067755039.1">
    <property type="nucleotide sequence ID" value="XM_067899833.1"/>
</dbReference>
<evidence type="ECO:0000259" key="2">
    <source>
        <dbReference type="Pfam" id="PF00076"/>
    </source>
</evidence>
<dbReference type="Pfam" id="PF00076">
    <property type="entry name" value="RRM_1"/>
    <property type="match status" value="1"/>
</dbReference>
<gene>
    <name evidence="3" type="ORF">JKF63_03835</name>
</gene>
<dbReference type="InterPro" id="IPR035979">
    <property type="entry name" value="RBD_domain_sf"/>
</dbReference>
<dbReference type="InterPro" id="IPR000504">
    <property type="entry name" value="RRM_dom"/>
</dbReference>
<protein>
    <recommendedName>
        <fullName evidence="2">RRM domain-containing protein</fullName>
    </recommendedName>
</protein>
<dbReference type="Proteomes" id="UP000674318">
    <property type="component" value="Unassembled WGS sequence"/>
</dbReference>
<feature type="region of interest" description="Disordered" evidence="1">
    <location>
        <begin position="669"/>
        <end position="688"/>
    </location>
</feature>
<feature type="region of interest" description="Disordered" evidence="1">
    <location>
        <begin position="733"/>
        <end position="764"/>
    </location>
</feature>
<reference evidence="3 4" key="1">
    <citation type="submission" date="2021-02" db="EMBL/GenBank/DDBJ databases">
        <title>Porcisia hertigi Genome sequencing and assembly.</title>
        <authorList>
            <person name="Almutairi H."/>
            <person name="Gatherer D."/>
        </authorList>
    </citation>
    <scope>NUCLEOTIDE SEQUENCE [LARGE SCALE GENOMIC DNA]</scope>
    <source>
        <strain evidence="3 4">C119</strain>
    </source>
</reference>
<accession>A0A836L3P8</accession>
<sequence length="894" mass="96354">MMPRFSTSPNVKPSDPATAAAAVSATSEMSSHSFEVVAGDYVPSVEMGTRSSGGPYSSKPLYSDPHAGTHPPPFYNGEEWTPLESAQTANGGALDSQGQFYGYRVSPVSDIPSCDTLPSNNCSPHVSFSPPMSAITDDRLQPHSGKGISLYTCRGSNADYTNRKQNRLHQDFKALPKEERQRLVEREAATSDLLARTVHLRFLPLTMLQSELGAICTECGEYLRVRICGNSTNNQNWIYGFVEFATTAGAEAMMRRSGMELNNGPGRPPLRLKCNSAKQPIVDRVFHDADPETGSPCIFGLGNFAKRTLGDALESYHNLKEKEAQQLQDTPANHSPSDVSPLLAAAATRPTIRLSPHARAFQPSSSPLLVVDCAPGVHHAPTDTAADSFIGDSSTLSLMHTVLAAQKADSDAASSDSAAGLTSVRTKHYVATGQGASSSSATASHVTVSPYQECPTFGTTHGSGAVAKTISGHPTTSLLAPVRCGVSFGSTSVVSPLETVAAALSLSPGRPRGVSPDFVLPPSREAAVFVRSSDLAGSKLSLALKSLMLTQPVTDGDEILERGRELALQAISEANCFLHSAQGFYDAMGTLQSLVTLLDRHAVITGGAVATGAGDHTAELPQRATQLRLLANLMMAFLSMMKRNLSEAAKYMLAVVTSCNDIPVVRLGKAQQPREAPQRMDDRFSDSFTNQQRGRGLAVGDGVYGKTEEASRYGCFGARSSLLEGILESIREEDKKQEEVENALASNSHNDATATTTPPPSSAENTALLQRDQDFHRYVLKVLLAIGLSMEEVNPEITRHTYALASDRAREALATASADLNESLDSMTPYSHLWDRLYSTSSSASGSKKRDITFFPRIFFREAERTRQEVLRSPDRDYFWQCLPPKRCVECYSE</sequence>
<dbReference type="GO" id="GO:0003723">
    <property type="term" value="F:RNA binding"/>
    <property type="evidence" value="ECO:0007669"/>
    <property type="project" value="InterPro"/>
</dbReference>
<evidence type="ECO:0000313" key="3">
    <source>
        <dbReference type="EMBL" id="KAG5497571.1"/>
    </source>
</evidence>
<evidence type="ECO:0000256" key="1">
    <source>
        <dbReference type="SAM" id="MobiDB-lite"/>
    </source>
</evidence>
<dbReference type="InterPro" id="IPR012677">
    <property type="entry name" value="Nucleotide-bd_a/b_plait_sf"/>
</dbReference>
<feature type="compositionally biased region" description="Basic and acidic residues" evidence="1">
    <location>
        <begin position="676"/>
        <end position="685"/>
    </location>
</feature>
<evidence type="ECO:0000313" key="4">
    <source>
        <dbReference type="Proteomes" id="UP000674318"/>
    </source>
</evidence>
<feature type="domain" description="RRM" evidence="2">
    <location>
        <begin position="201"/>
        <end position="263"/>
    </location>
</feature>
<dbReference type="Gene3D" id="3.30.70.330">
    <property type="match status" value="1"/>
</dbReference>